<evidence type="ECO:0000256" key="12">
    <source>
        <dbReference type="ARBA" id="ARBA00048138"/>
    </source>
</evidence>
<dbReference type="OrthoDB" id="9792539at2"/>
<evidence type="ECO:0000256" key="3">
    <source>
        <dbReference type="ARBA" id="ARBA00009184"/>
    </source>
</evidence>
<dbReference type="GO" id="GO:0005737">
    <property type="term" value="C:cytoplasm"/>
    <property type="evidence" value="ECO:0007669"/>
    <property type="project" value="TreeGrafter"/>
</dbReference>
<sequence length="327" mass="35327">MKDTLLNNIDNDDIHLASFLSHVVSNSHNDSAYSHTLTVIGQAVTPYLLHSVLIKLNDVFTPSSAAFHHLHKQMGDDVIEIRGALQNTELEQIKPLLGDVSKAYNVDVGLQGSRPSLSEPGLLVMDMDSTVIAIECIDEIAKLAGVGEQVAEVTAKAMRGEIAFNDSLTHRVACLEGVPVSHLNQIRDSIPIMPGIQALLTHLKQYNWKLAIASGGFTFFADHLKARLGLDFAISNTLAVKNEQLTGKVEGEIVNADVKARTVNALAEKWQIPAKQTVAMGDGANDLVMMAESALGVACHGKPLVNEKADVAIRIGSLHSLLYFLDK</sequence>
<evidence type="ECO:0000256" key="2">
    <source>
        <dbReference type="ARBA" id="ARBA00005135"/>
    </source>
</evidence>
<dbReference type="SFLD" id="SFLDF00029">
    <property type="entry name" value="phosphoserine_phosphatase"/>
    <property type="match status" value="1"/>
</dbReference>
<comment type="cofactor">
    <cofactor evidence="1">
        <name>Mg(2+)</name>
        <dbReference type="ChEBI" id="CHEBI:18420"/>
    </cofactor>
</comment>
<evidence type="ECO:0000256" key="7">
    <source>
        <dbReference type="ARBA" id="ARBA00022723"/>
    </source>
</evidence>
<dbReference type="InterPro" id="IPR023214">
    <property type="entry name" value="HAD_sf"/>
</dbReference>
<dbReference type="GO" id="GO:0006564">
    <property type="term" value="P:L-serine biosynthetic process"/>
    <property type="evidence" value="ECO:0007669"/>
    <property type="project" value="UniProtKB-KW"/>
</dbReference>
<dbReference type="UniPathway" id="UPA00135">
    <property type="reaction ID" value="UER00198"/>
</dbReference>
<evidence type="ECO:0000256" key="5">
    <source>
        <dbReference type="ARBA" id="ARBA00015196"/>
    </source>
</evidence>
<evidence type="ECO:0000313" key="15">
    <source>
        <dbReference type="EMBL" id="AMK00431.1"/>
    </source>
</evidence>
<evidence type="ECO:0000256" key="11">
    <source>
        <dbReference type="ARBA" id="ARBA00031693"/>
    </source>
</evidence>
<reference evidence="15 16" key="1">
    <citation type="submission" date="2015-12" db="EMBL/GenBank/DDBJ databases">
        <authorList>
            <person name="Shamseldin A."/>
            <person name="Moawad H."/>
            <person name="Abd El-Rahim W.M."/>
            <person name="Sadowsky M.J."/>
        </authorList>
    </citation>
    <scope>NUCLEOTIDE SEQUENCE [LARGE SCALE GENOMIC DNA]</scope>
    <source>
        <strain evidence="15 16">D7</strain>
    </source>
</reference>
<feature type="active site" description="Proton donor" evidence="14">
    <location>
        <position position="128"/>
    </location>
</feature>
<comment type="catalytic activity">
    <reaction evidence="13">
        <text>O-phospho-D-serine + H2O = D-serine + phosphate</text>
        <dbReference type="Rhea" id="RHEA:24873"/>
        <dbReference type="ChEBI" id="CHEBI:15377"/>
        <dbReference type="ChEBI" id="CHEBI:35247"/>
        <dbReference type="ChEBI" id="CHEBI:43474"/>
        <dbReference type="ChEBI" id="CHEBI:58680"/>
        <dbReference type="EC" id="3.1.3.3"/>
    </reaction>
</comment>
<comment type="catalytic activity">
    <reaction evidence="12">
        <text>O-phospho-L-serine + H2O = L-serine + phosphate</text>
        <dbReference type="Rhea" id="RHEA:21208"/>
        <dbReference type="ChEBI" id="CHEBI:15377"/>
        <dbReference type="ChEBI" id="CHEBI:33384"/>
        <dbReference type="ChEBI" id="CHEBI:43474"/>
        <dbReference type="ChEBI" id="CHEBI:57524"/>
        <dbReference type="EC" id="3.1.3.3"/>
    </reaction>
</comment>
<dbReference type="Pfam" id="PF00702">
    <property type="entry name" value="Hydrolase"/>
    <property type="match status" value="1"/>
</dbReference>
<evidence type="ECO:0000313" key="16">
    <source>
        <dbReference type="Proteomes" id="UP000063991"/>
    </source>
</evidence>
<dbReference type="Proteomes" id="UP000063991">
    <property type="component" value="Chromosome"/>
</dbReference>
<evidence type="ECO:0000256" key="8">
    <source>
        <dbReference type="ARBA" id="ARBA00022801"/>
    </source>
</evidence>
<evidence type="ECO:0000256" key="1">
    <source>
        <dbReference type="ARBA" id="ARBA00001946"/>
    </source>
</evidence>
<keyword evidence="9" id="KW-0460">Magnesium</keyword>
<dbReference type="AlphaFoldDB" id="A0A126Q608"/>
<dbReference type="NCBIfam" id="TIGR00338">
    <property type="entry name" value="serB"/>
    <property type="match status" value="1"/>
</dbReference>
<dbReference type="Gene3D" id="3.40.50.1000">
    <property type="entry name" value="HAD superfamily/HAD-like"/>
    <property type="match status" value="1"/>
</dbReference>
<dbReference type="GO" id="GO:0000287">
    <property type="term" value="F:magnesium ion binding"/>
    <property type="evidence" value="ECO:0007669"/>
    <property type="project" value="TreeGrafter"/>
</dbReference>
<keyword evidence="7" id="KW-0479">Metal-binding</keyword>
<keyword evidence="10" id="KW-0718">Serine biosynthesis</keyword>
<dbReference type="PANTHER" id="PTHR43344:SF2">
    <property type="entry name" value="PHOSPHOSERINE PHOSPHATASE"/>
    <property type="match status" value="1"/>
</dbReference>
<dbReference type="SFLD" id="SFLDS00003">
    <property type="entry name" value="Haloacid_Dehalogenase"/>
    <property type="match status" value="1"/>
</dbReference>
<dbReference type="InterPro" id="IPR004469">
    <property type="entry name" value="PSP"/>
</dbReference>
<accession>A0A126Q608</accession>
<dbReference type="SFLD" id="SFLDG01136">
    <property type="entry name" value="C1.6:_Phosphoserine_Phosphatas"/>
    <property type="match status" value="1"/>
</dbReference>
<dbReference type="SFLD" id="SFLDG01137">
    <property type="entry name" value="C1.6.1:_Phosphoserine_Phosphat"/>
    <property type="match status" value="1"/>
</dbReference>
<dbReference type="NCBIfam" id="TIGR01488">
    <property type="entry name" value="HAD-SF-IB"/>
    <property type="match status" value="1"/>
</dbReference>
<evidence type="ECO:0000256" key="13">
    <source>
        <dbReference type="ARBA" id="ARBA00048523"/>
    </source>
</evidence>
<evidence type="ECO:0000256" key="4">
    <source>
        <dbReference type="ARBA" id="ARBA00012640"/>
    </source>
</evidence>
<comment type="pathway">
    <text evidence="2">Amino-acid biosynthesis; L-serine biosynthesis; L-serine from 3-phospho-D-glycerate: step 3/3.</text>
</comment>
<evidence type="ECO:0000256" key="9">
    <source>
        <dbReference type="ARBA" id="ARBA00022842"/>
    </source>
</evidence>
<protein>
    <recommendedName>
        <fullName evidence="5">Phosphoserine phosphatase</fullName>
        <ecNumber evidence="4">3.1.3.3</ecNumber>
    </recommendedName>
    <alternativeName>
        <fullName evidence="11">O-phosphoserine phosphohydrolase</fullName>
    </alternativeName>
</protein>
<keyword evidence="8" id="KW-0378">Hydrolase</keyword>
<evidence type="ECO:0000256" key="6">
    <source>
        <dbReference type="ARBA" id="ARBA00022605"/>
    </source>
</evidence>
<proteinExistence type="inferred from homology"/>
<gene>
    <name evidence="15" type="ORF">AVL55_13395</name>
</gene>
<dbReference type="EMBL" id="CP014323">
    <property type="protein sequence ID" value="AMK00431.1"/>
    <property type="molecule type" value="Genomic_DNA"/>
</dbReference>
<dbReference type="EC" id="3.1.3.3" evidence="4"/>
<dbReference type="InterPro" id="IPR050582">
    <property type="entry name" value="HAD-like_SerB"/>
</dbReference>
<dbReference type="PANTHER" id="PTHR43344">
    <property type="entry name" value="PHOSPHOSERINE PHOSPHATASE"/>
    <property type="match status" value="1"/>
</dbReference>
<dbReference type="RefSeq" id="WP_061096402.1">
    <property type="nucleotide sequence ID" value="NZ_CP014323.1"/>
</dbReference>
<evidence type="ECO:0000256" key="10">
    <source>
        <dbReference type="ARBA" id="ARBA00023299"/>
    </source>
</evidence>
<evidence type="ECO:0000256" key="14">
    <source>
        <dbReference type="PIRSR" id="PIRSR604469-1"/>
    </source>
</evidence>
<keyword evidence="6" id="KW-0028">Amino-acid biosynthesis</keyword>
<dbReference type="SUPFAM" id="SSF56784">
    <property type="entry name" value="HAD-like"/>
    <property type="match status" value="1"/>
</dbReference>
<organism evidence="15 16">
    <name type="scientific">Alteromonas macleodii</name>
    <name type="common">Pseudoalteromonas macleodii</name>
    <dbReference type="NCBI Taxonomy" id="28108"/>
    <lineage>
        <taxon>Bacteria</taxon>
        <taxon>Pseudomonadati</taxon>
        <taxon>Pseudomonadota</taxon>
        <taxon>Gammaproteobacteria</taxon>
        <taxon>Alteromonadales</taxon>
        <taxon>Alteromonadaceae</taxon>
        <taxon>Alteromonas/Salinimonas group</taxon>
        <taxon>Alteromonas</taxon>
    </lineage>
</organism>
<feature type="active site" description="Nucleophile" evidence="14">
    <location>
        <position position="126"/>
    </location>
</feature>
<dbReference type="CDD" id="cd07500">
    <property type="entry name" value="HAD_PSP"/>
    <property type="match status" value="1"/>
</dbReference>
<dbReference type="InterPro" id="IPR036412">
    <property type="entry name" value="HAD-like_sf"/>
</dbReference>
<comment type="similarity">
    <text evidence="3">Belongs to the HAD-like hydrolase superfamily. SerB family.</text>
</comment>
<name>A0A126Q608_ALTMA</name>
<dbReference type="GO" id="GO:0036424">
    <property type="term" value="F:L-phosphoserine phosphatase activity"/>
    <property type="evidence" value="ECO:0007669"/>
    <property type="project" value="InterPro"/>
</dbReference>